<organism evidence="2 3">
    <name type="scientific">Pristionchus fissidentatus</name>
    <dbReference type="NCBI Taxonomy" id="1538716"/>
    <lineage>
        <taxon>Eukaryota</taxon>
        <taxon>Metazoa</taxon>
        <taxon>Ecdysozoa</taxon>
        <taxon>Nematoda</taxon>
        <taxon>Chromadorea</taxon>
        <taxon>Rhabditida</taxon>
        <taxon>Rhabditina</taxon>
        <taxon>Diplogasteromorpha</taxon>
        <taxon>Diplogasteroidea</taxon>
        <taxon>Neodiplogasteridae</taxon>
        <taxon>Pristionchus</taxon>
    </lineage>
</organism>
<dbReference type="AlphaFoldDB" id="A0AAV5V9X4"/>
<dbReference type="EMBL" id="BTSY01000002">
    <property type="protein sequence ID" value="GMT16432.1"/>
    <property type="molecule type" value="Genomic_DNA"/>
</dbReference>
<evidence type="ECO:0000313" key="2">
    <source>
        <dbReference type="EMBL" id="GMT16432.1"/>
    </source>
</evidence>
<feature type="non-terminal residue" evidence="2">
    <location>
        <position position="251"/>
    </location>
</feature>
<feature type="non-terminal residue" evidence="2">
    <location>
        <position position="1"/>
    </location>
</feature>
<keyword evidence="1" id="KW-0732">Signal</keyword>
<comment type="caution">
    <text evidence="2">The sequence shown here is derived from an EMBL/GenBank/DDBJ whole genome shotgun (WGS) entry which is preliminary data.</text>
</comment>
<accession>A0AAV5V9X4</accession>
<dbReference type="Proteomes" id="UP001432322">
    <property type="component" value="Unassembled WGS sequence"/>
</dbReference>
<feature type="chain" id="PRO_5043652516" evidence="1">
    <location>
        <begin position="21"/>
        <end position="251"/>
    </location>
</feature>
<gene>
    <name evidence="2" type="ORF">PFISCL1PPCAC_7729</name>
</gene>
<proteinExistence type="predicted"/>
<feature type="signal peptide" evidence="1">
    <location>
        <begin position="1"/>
        <end position="20"/>
    </location>
</feature>
<reference evidence="2" key="1">
    <citation type="submission" date="2023-10" db="EMBL/GenBank/DDBJ databases">
        <title>Genome assembly of Pristionchus species.</title>
        <authorList>
            <person name="Yoshida K."/>
            <person name="Sommer R.J."/>
        </authorList>
    </citation>
    <scope>NUCLEOTIDE SEQUENCE</scope>
    <source>
        <strain evidence="2">RS5133</strain>
    </source>
</reference>
<evidence type="ECO:0000313" key="3">
    <source>
        <dbReference type="Proteomes" id="UP001432322"/>
    </source>
</evidence>
<name>A0AAV5V9X4_9BILA</name>
<sequence>FRMHPNSFGLLLLLVYCVDAQFEHFSADHAVSLALPNGFPDGSLITFFFPHKPIFNPDKVMIDFLNYPTFKQNMIPYIPAHIKLNKYEKGAMNIKTNHFQKIWLDEMIYKGMKYKEEIYEAKATGEYWIHVDVRKTNGSISHICVQGECIEKPTGFAESLNVLRSAYLYGNIDVDETFIQLRIPSTEIPNDGAIEKGVLTYDNLPIHHSLDISLFARKDADSLKLTSVEEEGNQFVTINVRRPTVQLVFLI</sequence>
<protein>
    <submittedName>
        <fullName evidence="2">Uncharacterized protein</fullName>
    </submittedName>
</protein>
<evidence type="ECO:0000256" key="1">
    <source>
        <dbReference type="SAM" id="SignalP"/>
    </source>
</evidence>
<keyword evidence="3" id="KW-1185">Reference proteome</keyword>